<evidence type="ECO:0008006" key="3">
    <source>
        <dbReference type="Google" id="ProtNLM"/>
    </source>
</evidence>
<dbReference type="Gene3D" id="1.25.40.20">
    <property type="entry name" value="Ankyrin repeat-containing domain"/>
    <property type="match status" value="1"/>
</dbReference>
<protein>
    <recommendedName>
        <fullName evidence="3">Ankyrin repeat protein</fullName>
    </recommendedName>
</protein>
<accession>A0ABR2JN11</accession>
<reference evidence="1 2" key="1">
    <citation type="journal article" date="2024" name="IMA Fungus">
        <title>Apiospora arundinis, a panoply of carbohydrate-active enzymes and secondary metabolites.</title>
        <authorList>
            <person name="Sorensen T."/>
            <person name="Petersen C."/>
            <person name="Muurmann A.T."/>
            <person name="Christiansen J.V."/>
            <person name="Brundto M.L."/>
            <person name="Overgaard C.K."/>
            <person name="Boysen A.T."/>
            <person name="Wollenberg R.D."/>
            <person name="Larsen T.O."/>
            <person name="Sorensen J.L."/>
            <person name="Nielsen K.L."/>
            <person name="Sondergaard T.E."/>
        </authorList>
    </citation>
    <scope>NUCLEOTIDE SEQUENCE [LARGE SCALE GENOMIC DNA]</scope>
    <source>
        <strain evidence="1 2">AAU 773</strain>
    </source>
</reference>
<keyword evidence="2" id="KW-1185">Reference proteome</keyword>
<sequence>MPKLIELLLAKGCLRPGNVYCHVWALKNLACSHHFIDKRDEILLANCAKKICSHLSATLKSEPYEKPALPVDLLYVCVGFGHRPLLDELANTFDFATTNFNETEMWQMFQIATDYRGVHMNDWWQGRQYRRDCLEVLFQVDTNSCLLRHEFTFEGLCRAFLGSDGGEALVMDYLDRGGRYSLTFSTGTTALSQACHTGCLSLAERLIDLGADPDKSLTVGEEDLDTEDILWSRPQDNAKRLAIWRLLLKRGANPFRWHEANENRGFPWQQFTDNSPDDQFLPHLLGDMCRLATDELSDDGDLFEILYVACTRGKYYLIEQMRTRAKGRVDAMIREKAALFLQTLLIRLAPIPDSIPPANGLETISKMDGAIDTIRLILELAPPGILKSSWRLRQGREDFTALKVIRKLLTPPQNPHNHLPVGEACRYEEEHQYKINWCLKQRIQLGSSSTGKAIITILNRRIQWPTEWKLPDAVRFDTEEERYTFDSIKLPWGCDCWDHLLP</sequence>
<dbReference type="Proteomes" id="UP001390339">
    <property type="component" value="Unassembled WGS sequence"/>
</dbReference>
<comment type="caution">
    <text evidence="1">The sequence shown here is derived from an EMBL/GenBank/DDBJ whole genome shotgun (WGS) entry which is preliminary data.</text>
</comment>
<organism evidence="1 2">
    <name type="scientific">Apiospora arundinis</name>
    <dbReference type="NCBI Taxonomy" id="335852"/>
    <lineage>
        <taxon>Eukaryota</taxon>
        <taxon>Fungi</taxon>
        <taxon>Dikarya</taxon>
        <taxon>Ascomycota</taxon>
        <taxon>Pezizomycotina</taxon>
        <taxon>Sordariomycetes</taxon>
        <taxon>Xylariomycetidae</taxon>
        <taxon>Amphisphaeriales</taxon>
        <taxon>Apiosporaceae</taxon>
        <taxon>Apiospora</taxon>
    </lineage>
</organism>
<evidence type="ECO:0000313" key="1">
    <source>
        <dbReference type="EMBL" id="KAK8880126.1"/>
    </source>
</evidence>
<dbReference type="InterPro" id="IPR002110">
    <property type="entry name" value="Ankyrin_rpt"/>
</dbReference>
<dbReference type="InterPro" id="IPR036770">
    <property type="entry name" value="Ankyrin_rpt-contain_sf"/>
</dbReference>
<proteinExistence type="predicted"/>
<evidence type="ECO:0000313" key="2">
    <source>
        <dbReference type="Proteomes" id="UP001390339"/>
    </source>
</evidence>
<gene>
    <name evidence="1" type="ORF">PGQ11_001420</name>
</gene>
<dbReference type="EMBL" id="JAPCWZ010000001">
    <property type="protein sequence ID" value="KAK8880126.1"/>
    <property type="molecule type" value="Genomic_DNA"/>
</dbReference>
<dbReference type="SUPFAM" id="SSF48403">
    <property type="entry name" value="Ankyrin repeat"/>
    <property type="match status" value="1"/>
</dbReference>
<dbReference type="Pfam" id="PF00023">
    <property type="entry name" value="Ank"/>
    <property type="match status" value="1"/>
</dbReference>
<name>A0ABR2JN11_9PEZI</name>